<keyword evidence="5 8" id="KW-0863">Zinc-finger</keyword>
<dbReference type="SUPFAM" id="SSF57667">
    <property type="entry name" value="beta-beta-alpha zinc fingers"/>
    <property type="match status" value="3"/>
</dbReference>
<evidence type="ECO:0000313" key="12">
    <source>
        <dbReference type="Ensembl" id="ENSUMAP00000021039"/>
    </source>
</evidence>
<dbReference type="FunFam" id="3.30.160.60:FF:000023">
    <property type="entry name" value="zinc finger protein 37 homolog"/>
    <property type="match status" value="1"/>
</dbReference>
<evidence type="ECO:0000256" key="2">
    <source>
        <dbReference type="ARBA" id="ARBA00006991"/>
    </source>
</evidence>
<dbReference type="Gene3D" id="3.30.160.60">
    <property type="entry name" value="Classic Zinc Finger"/>
    <property type="match status" value="5"/>
</dbReference>
<feature type="compositionally biased region" description="Basic and acidic residues" evidence="9">
    <location>
        <begin position="115"/>
        <end position="125"/>
    </location>
</feature>
<evidence type="ECO:0000256" key="6">
    <source>
        <dbReference type="ARBA" id="ARBA00022833"/>
    </source>
</evidence>
<feature type="compositionally biased region" description="Basic and acidic residues" evidence="9">
    <location>
        <begin position="169"/>
        <end position="178"/>
    </location>
</feature>
<evidence type="ECO:0000259" key="10">
    <source>
        <dbReference type="PROSITE" id="PS50157"/>
    </source>
</evidence>
<dbReference type="FunFam" id="3.30.160.60:FF:000352">
    <property type="entry name" value="zinc finger protein 3 homolog"/>
    <property type="match status" value="1"/>
</dbReference>
<name>A0A452UJE8_URSMA</name>
<evidence type="ECO:0000256" key="7">
    <source>
        <dbReference type="ARBA" id="ARBA00023242"/>
    </source>
</evidence>
<feature type="domain" description="C2H2-type" evidence="10">
    <location>
        <begin position="306"/>
        <end position="333"/>
    </location>
</feature>
<dbReference type="GO" id="GO:0000981">
    <property type="term" value="F:DNA-binding transcription factor activity, RNA polymerase II-specific"/>
    <property type="evidence" value="ECO:0007669"/>
    <property type="project" value="TreeGrafter"/>
</dbReference>
<dbReference type="PROSITE" id="PS50805">
    <property type="entry name" value="KRAB"/>
    <property type="match status" value="1"/>
</dbReference>
<dbReference type="FunFam" id="3.30.160.60:FF:000459">
    <property type="entry name" value="Zinc finger with KRAB and SCAN domains 1"/>
    <property type="match status" value="1"/>
</dbReference>
<keyword evidence="6" id="KW-0862">Zinc</keyword>
<dbReference type="FunFam" id="3.30.160.60:FF:000512">
    <property type="entry name" value="zinc finger protein 197 isoform X1"/>
    <property type="match status" value="1"/>
</dbReference>
<evidence type="ECO:0000259" key="11">
    <source>
        <dbReference type="PROSITE" id="PS50805"/>
    </source>
</evidence>
<protein>
    <submittedName>
        <fullName evidence="12">Zinc finger protein 852</fullName>
    </submittedName>
</protein>
<dbReference type="OMA" id="HQVVWGT"/>
<dbReference type="GO" id="GO:0008270">
    <property type="term" value="F:zinc ion binding"/>
    <property type="evidence" value="ECO:0007669"/>
    <property type="project" value="UniProtKB-KW"/>
</dbReference>
<dbReference type="PROSITE" id="PS50157">
    <property type="entry name" value="ZINC_FINGER_C2H2_2"/>
    <property type="match status" value="5"/>
</dbReference>
<dbReference type="Ensembl" id="ENSUMAT00000024925.1">
    <property type="protein sequence ID" value="ENSUMAP00000021039.1"/>
    <property type="gene ID" value="ENSUMAG00000015381.1"/>
</dbReference>
<keyword evidence="3" id="KW-0479">Metal-binding</keyword>
<dbReference type="PANTHER" id="PTHR23226">
    <property type="entry name" value="ZINC FINGER AND SCAN DOMAIN-CONTAINING"/>
    <property type="match status" value="1"/>
</dbReference>
<dbReference type="GO" id="GO:0000978">
    <property type="term" value="F:RNA polymerase II cis-regulatory region sequence-specific DNA binding"/>
    <property type="evidence" value="ECO:0007669"/>
    <property type="project" value="TreeGrafter"/>
</dbReference>
<reference evidence="12" key="1">
    <citation type="submission" date="2019-03" db="UniProtKB">
        <authorList>
            <consortium name="Ensembl"/>
        </authorList>
    </citation>
    <scope>IDENTIFICATION</scope>
</reference>
<evidence type="ECO:0000256" key="5">
    <source>
        <dbReference type="ARBA" id="ARBA00022771"/>
    </source>
</evidence>
<gene>
    <name evidence="12" type="primary">ZNF852</name>
</gene>
<dbReference type="InterPro" id="IPR001909">
    <property type="entry name" value="KRAB"/>
</dbReference>
<dbReference type="GO" id="GO:0005634">
    <property type="term" value="C:nucleus"/>
    <property type="evidence" value="ECO:0007669"/>
    <property type="project" value="UniProtKB-SubCell"/>
</dbReference>
<evidence type="ECO:0000256" key="4">
    <source>
        <dbReference type="ARBA" id="ARBA00022737"/>
    </source>
</evidence>
<feature type="domain" description="C2H2-type" evidence="10">
    <location>
        <begin position="250"/>
        <end position="277"/>
    </location>
</feature>
<comment type="similarity">
    <text evidence="2">Belongs to the krueppel C2H2-type zinc-finger protein family.</text>
</comment>
<dbReference type="GeneTree" id="ENSGT00940000164428"/>
<evidence type="ECO:0000256" key="1">
    <source>
        <dbReference type="ARBA" id="ARBA00004123"/>
    </source>
</evidence>
<feature type="domain" description="KRAB" evidence="11">
    <location>
        <begin position="70"/>
        <end position="142"/>
    </location>
</feature>
<accession>A0A452UJE8</accession>
<dbReference type="AlphaFoldDB" id="A0A452UJE8"/>
<organism evidence="12">
    <name type="scientific">Ursus maritimus</name>
    <name type="common">Polar bear</name>
    <name type="synonym">Thalarctos maritimus</name>
    <dbReference type="NCBI Taxonomy" id="29073"/>
    <lineage>
        <taxon>Eukaryota</taxon>
        <taxon>Metazoa</taxon>
        <taxon>Chordata</taxon>
        <taxon>Craniata</taxon>
        <taxon>Vertebrata</taxon>
        <taxon>Euteleostomi</taxon>
        <taxon>Mammalia</taxon>
        <taxon>Eutheria</taxon>
        <taxon>Laurasiatheria</taxon>
        <taxon>Carnivora</taxon>
        <taxon>Caniformia</taxon>
        <taxon>Ursidae</taxon>
        <taxon>Ursus</taxon>
    </lineage>
</organism>
<dbReference type="FunFam" id="3.30.160.60:FF:000785">
    <property type="entry name" value="zinc finger protein 648"/>
    <property type="match status" value="1"/>
</dbReference>
<feature type="domain" description="C2H2-type" evidence="10">
    <location>
        <begin position="222"/>
        <end position="249"/>
    </location>
</feature>
<comment type="subcellular location">
    <subcellularLocation>
        <location evidence="1">Nucleus</location>
    </subcellularLocation>
</comment>
<proteinExistence type="inferred from homology"/>
<keyword evidence="7" id="KW-0539">Nucleus</keyword>
<feature type="region of interest" description="Disordered" evidence="9">
    <location>
        <begin position="115"/>
        <end position="178"/>
    </location>
</feature>
<dbReference type="InterPro" id="IPR036236">
    <property type="entry name" value="Znf_C2H2_sf"/>
</dbReference>
<keyword evidence="4" id="KW-0677">Repeat</keyword>
<evidence type="ECO:0000256" key="3">
    <source>
        <dbReference type="ARBA" id="ARBA00022723"/>
    </source>
</evidence>
<dbReference type="SMART" id="SM00355">
    <property type="entry name" value="ZnF_C2H2"/>
    <property type="match status" value="6"/>
</dbReference>
<dbReference type="PANTHER" id="PTHR23226:SF366">
    <property type="entry name" value="ZINC FINGER PROTEIN ZFP2"/>
    <property type="match status" value="1"/>
</dbReference>
<evidence type="ECO:0000256" key="9">
    <source>
        <dbReference type="SAM" id="MobiDB-lite"/>
    </source>
</evidence>
<feature type="domain" description="C2H2-type" evidence="10">
    <location>
        <begin position="278"/>
        <end position="305"/>
    </location>
</feature>
<dbReference type="InterPro" id="IPR013087">
    <property type="entry name" value="Znf_C2H2_type"/>
</dbReference>
<dbReference type="Pfam" id="PF00096">
    <property type="entry name" value="zf-C2H2"/>
    <property type="match status" value="5"/>
</dbReference>
<evidence type="ECO:0000256" key="8">
    <source>
        <dbReference type="PROSITE-ProRule" id="PRU00042"/>
    </source>
</evidence>
<sequence>MRQCVELPGSLEPTHWDTDLIGAEAGLVLTALFPSSGQCASWVPSLSQAGKSGDQAAAAALQMVRPQGSAAYQFLSVDYTERKWKGPALSQRAVHQSIMPGNYCSMASLGETRMRRSELPAKQEVSKGPASCDGTSRGVRGVVSEEPETGVSSCEGTLEKLKGQPSDEEGSRPESDFFRITHEDKDKSTKDGCDEYNELGKYPDLSSSAAEHEGVLKGQKFYQCDECGKAFNWSSHLIGHQRIHTGEKPYECNECGKTFRQTSQLIVHLRTHTGEKPYECGECGKTYRHSSHLIQHQRLHNGEKPYKCNECGKAFNESSKLFDHQRTHTGEKPYECNECGAAFSRSKNLVRHQVVWGTMKMKDLTGVIFLHYPLGEVGWHRHLLPNLLASVMDSANFVRAVWAPSQQLHSCHLVPCMSDMLCPAVCHQPPSWVSPSCMSPATITCCACVIGCAPPGTILHHTQLHAPVAVVCP</sequence>
<feature type="domain" description="C2H2-type" evidence="10">
    <location>
        <begin position="334"/>
        <end position="353"/>
    </location>
</feature>
<dbReference type="PROSITE" id="PS00028">
    <property type="entry name" value="ZINC_FINGER_C2H2_1"/>
    <property type="match status" value="4"/>
</dbReference>